<reference evidence="2 3" key="1">
    <citation type="submission" date="2016-11" db="EMBL/GenBank/DDBJ databases">
        <authorList>
            <person name="Varghese N."/>
            <person name="Submissions S."/>
        </authorList>
    </citation>
    <scope>NUCLEOTIDE SEQUENCE [LARGE SCALE GENOMIC DNA]</scope>
    <source>
        <strain evidence="2 3">DSM 19027</strain>
    </source>
</reference>
<dbReference type="OrthoDB" id="1706687at2"/>
<proteinExistence type="predicted"/>
<dbReference type="InterPro" id="IPR009078">
    <property type="entry name" value="Ferritin-like_SF"/>
</dbReference>
<dbReference type="AlphaFoldDB" id="A0A1M6HJS3"/>
<gene>
    <name evidence="2" type="ORF">SAMN05444373_10336</name>
</gene>
<dbReference type="InterPro" id="IPR019052">
    <property type="entry name" value="DUF2383"/>
</dbReference>
<dbReference type="EMBL" id="FQZP01000033">
    <property type="protein sequence ID" value="SHJ22486.1"/>
    <property type="molecule type" value="Genomic_DNA"/>
</dbReference>
<dbReference type="SUPFAM" id="SSF47240">
    <property type="entry name" value="Ferritin-like"/>
    <property type="match status" value="1"/>
</dbReference>
<protein>
    <recommendedName>
        <fullName evidence="1">DUF2383 domain-containing protein</fullName>
    </recommendedName>
</protein>
<dbReference type="InterPro" id="IPR012347">
    <property type="entry name" value="Ferritin-like"/>
</dbReference>
<dbReference type="CDD" id="cd00657">
    <property type="entry name" value="Ferritin_like"/>
    <property type="match status" value="1"/>
</dbReference>
<sequence>MSHHQETIESLNQLLQGEYMAVESFNNFISRLRDEKVRQTFMDIQKQHRKNIDRLAGYIQEIGGRPEENLGLKGTMGEIKVNLDLGPDADTSEIIKKAIEGETRGVNMAEKVLRGDLDEKSRDVAGEILHEDRKSIQKLERLQ</sequence>
<keyword evidence="3" id="KW-1185">Reference proteome</keyword>
<organism evidence="2 3">
    <name type="scientific">Thermoclostridium caenicola</name>
    <dbReference type="NCBI Taxonomy" id="659425"/>
    <lineage>
        <taxon>Bacteria</taxon>
        <taxon>Bacillati</taxon>
        <taxon>Bacillota</taxon>
        <taxon>Clostridia</taxon>
        <taxon>Eubacteriales</taxon>
        <taxon>Oscillospiraceae</taxon>
        <taxon>Thermoclostridium</taxon>
    </lineage>
</organism>
<evidence type="ECO:0000313" key="3">
    <source>
        <dbReference type="Proteomes" id="UP000324781"/>
    </source>
</evidence>
<name>A0A1M6HJS3_9FIRM</name>
<accession>A0A1M6HJS3</accession>
<dbReference type="Pfam" id="PF09537">
    <property type="entry name" value="DUF2383"/>
    <property type="match status" value="1"/>
</dbReference>
<dbReference type="Proteomes" id="UP000324781">
    <property type="component" value="Unassembled WGS sequence"/>
</dbReference>
<evidence type="ECO:0000313" key="2">
    <source>
        <dbReference type="EMBL" id="SHJ22486.1"/>
    </source>
</evidence>
<dbReference type="RefSeq" id="WP_149679005.1">
    <property type="nucleotide sequence ID" value="NZ_FQZP01000033.1"/>
</dbReference>
<evidence type="ECO:0000259" key="1">
    <source>
        <dbReference type="Pfam" id="PF09537"/>
    </source>
</evidence>
<feature type="domain" description="DUF2383" evidence="1">
    <location>
        <begin position="7"/>
        <end position="114"/>
    </location>
</feature>
<dbReference type="Gene3D" id="1.20.1260.10">
    <property type="match status" value="1"/>
</dbReference>